<dbReference type="PANTHER" id="PTHR43806">
    <property type="entry name" value="PEPTIDASE S8"/>
    <property type="match status" value="1"/>
</dbReference>
<evidence type="ECO:0000313" key="6">
    <source>
        <dbReference type="EMBL" id="MBW4465500.1"/>
    </source>
</evidence>
<proteinExistence type="inferred from homology"/>
<accession>A0A951PAR7</accession>
<protein>
    <submittedName>
        <fullName evidence="6">S8 family serine peptidase</fullName>
    </submittedName>
</protein>
<dbReference type="CDD" id="cd05562">
    <property type="entry name" value="Peptidases_S53_like"/>
    <property type="match status" value="1"/>
</dbReference>
<comment type="similarity">
    <text evidence="1">Belongs to the peptidase S8 family.</text>
</comment>
<dbReference type="PROSITE" id="PS00138">
    <property type="entry name" value="SUBTILASE_SER"/>
    <property type="match status" value="1"/>
</dbReference>
<organism evidence="6 7">
    <name type="scientific">Pegethrix bostrychoides GSE-TBD4-15B</name>
    <dbReference type="NCBI Taxonomy" id="2839662"/>
    <lineage>
        <taxon>Bacteria</taxon>
        <taxon>Bacillati</taxon>
        <taxon>Cyanobacteriota</taxon>
        <taxon>Cyanophyceae</taxon>
        <taxon>Oculatellales</taxon>
        <taxon>Oculatellaceae</taxon>
        <taxon>Pegethrix</taxon>
    </lineage>
</organism>
<dbReference type="InterPro" id="IPR036852">
    <property type="entry name" value="Peptidase_S8/S53_dom_sf"/>
</dbReference>
<dbReference type="GO" id="GO:0006508">
    <property type="term" value="P:proteolysis"/>
    <property type="evidence" value="ECO:0007669"/>
    <property type="project" value="UniProtKB-KW"/>
</dbReference>
<evidence type="ECO:0000313" key="7">
    <source>
        <dbReference type="Proteomes" id="UP000707356"/>
    </source>
</evidence>
<comment type="caution">
    <text evidence="6">The sequence shown here is derived from an EMBL/GenBank/DDBJ whole genome shotgun (WGS) entry which is preliminary data.</text>
</comment>
<dbReference type="GO" id="GO:0004252">
    <property type="term" value="F:serine-type endopeptidase activity"/>
    <property type="evidence" value="ECO:0007669"/>
    <property type="project" value="InterPro"/>
</dbReference>
<dbReference type="InterPro" id="IPR034075">
    <property type="entry name" value="Glr3161-like_dom"/>
</dbReference>
<dbReference type="PANTHER" id="PTHR43806:SF11">
    <property type="entry name" value="CEREVISIN-RELATED"/>
    <property type="match status" value="1"/>
</dbReference>
<feature type="domain" description="Peptidase S8/S53" evidence="5">
    <location>
        <begin position="439"/>
        <end position="605"/>
    </location>
</feature>
<dbReference type="InterPro" id="IPR023828">
    <property type="entry name" value="Peptidase_S8_Ser-AS"/>
</dbReference>
<name>A0A951PAR7_9CYAN</name>
<evidence type="ECO:0000256" key="4">
    <source>
        <dbReference type="ARBA" id="ARBA00022825"/>
    </source>
</evidence>
<sequence>MTEDDIADQINAALAPEASILNTVSDTVSDTISDTVLDAVQLLPPKSTSKLDSKLVTVLSSYQTQRDQTQPNQTVLTANQAAPDQAAESLLMSGDGWIAIDAVSPDPERLLHDLQALGFRDASSFGAVVSGKLPTAALAQLNQLESLAFANPVYRPIRNVGRTTSQADLSVRAEQARRNFNLSGAGLRIGVLSDSYDNRRGAARDIASGDLPADIQVLREGSGGSDEGRAMLQLIHDIAPGADLAFHTAFEGEAAFANGILALQEAGVQVIVDDVIYFAEPMFQDGMIAQAVDQVAAAGVSYFSSAGNSGRESYMSRFTPGLELNGLGRLHDFDPGSGIDYFQSISLEVGETLTLSLQWDSPFFSLNPASGGSQSDLDLYLFDENGDILARSISDNLGRDPVEILQFTNSGQTGANPGANPGTNFNLAIVNAGGSNPGLIKYVSFGDGSIDEYDTASSTIFGHANARGANAVGAAAFFQTPAYGSSPAQIESFSSAGGTPILRAPSGERLLSPEIRLKPAIVAPDGTNTTFFGRDISQDADLFPNFFGTSAAAPHAAAVAALLLEANPSLSPVDIAGVLQATALDIDDPSTPNFDVGFDFASGYGLIQADRAVATVLDAEALAVIRGRSGLVGNLAQEFGNAERRDLTDADLVTPRLDGPMLSSEPERREIDRNEDGWVKGNLPAFEARFQLDSQLSSQLSFQANLQANFQFGTESLNLL</sequence>
<evidence type="ECO:0000256" key="1">
    <source>
        <dbReference type="ARBA" id="ARBA00011073"/>
    </source>
</evidence>
<dbReference type="InterPro" id="IPR000209">
    <property type="entry name" value="Peptidase_S8/S53_dom"/>
</dbReference>
<evidence type="ECO:0000256" key="3">
    <source>
        <dbReference type="ARBA" id="ARBA00022801"/>
    </source>
</evidence>
<dbReference type="Proteomes" id="UP000707356">
    <property type="component" value="Unassembled WGS sequence"/>
</dbReference>
<gene>
    <name evidence="6" type="ORF">KME07_08675</name>
</gene>
<keyword evidence="4" id="KW-0720">Serine protease</keyword>
<keyword evidence="3" id="KW-0378">Hydrolase</keyword>
<reference evidence="6" key="2">
    <citation type="journal article" date="2022" name="Microbiol. Resour. Announc.">
        <title>Metagenome Sequencing to Explore Phylogenomics of Terrestrial Cyanobacteria.</title>
        <authorList>
            <person name="Ward R.D."/>
            <person name="Stajich J.E."/>
            <person name="Johansen J.R."/>
            <person name="Huntemann M."/>
            <person name="Clum A."/>
            <person name="Foster B."/>
            <person name="Foster B."/>
            <person name="Roux S."/>
            <person name="Palaniappan K."/>
            <person name="Varghese N."/>
            <person name="Mukherjee S."/>
            <person name="Reddy T.B.K."/>
            <person name="Daum C."/>
            <person name="Copeland A."/>
            <person name="Chen I.A."/>
            <person name="Ivanova N.N."/>
            <person name="Kyrpides N.C."/>
            <person name="Shapiro N."/>
            <person name="Eloe-Fadrosh E.A."/>
            <person name="Pietrasiak N."/>
        </authorList>
    </citation>
    <scope>NUCLEOTIDE SEQUENCE</scope>
    <source>
        <strain evidence="6">GSE-TBD4-15B</strain>
    </source>
</reference>
<dbReference type="SUPFAM" id="SSF52743">
    <property type="entry name" value="Subtilisin-like"/>
    <property type="match status" value="1"/>
</dbReference>
<dbReference type="Gene3D" id="3.40.50.200">
    <property type="entry name" value="Peptidase S8/S53 domain"/>
    <property type="match status" value="2"/>
</dbReference>
<evidence type="ECO:0000259" key="5">
    <source>
        <dbReference type="Pfam" id="PF00082"/>
    </source>
</evidence>
<evidence type="ECO:0000256" key="2">
    <source>
        <dbReference type="ARBA" id="ARBA00022670"/>
    </source>
</evidence>
<dbReference type="AlphaFoldDB" id="A0A951PAR7"/>
<dbReference type="InterPro" id="IPR050131">
    <property type="entry name" value="Peptidase_S8_subtilisin-like"/>
</dbReference>
<dbReference type="Pfam" id="PF00082">
    <property type="entry name" value="Peptidase_S8"/>
    <property type="match status" value="1"/>
</dbReference>
<dbReference type="EMBL" id="JAHHHV010000046">
    <property type="protein sequence ID" value="MBW4465500.1"/>
    <property type="molecule type" value="Genomic_DNA"/>
</dbReference>
<reference evidence="6" key="1">
    <citation type="submission" date="2021-05" db="EMBL/GenBank/DDBJ databases">
        <authorList>
            <person name="Pietrasiak N."/>
            <person name="Ward R."/>
            <person name="Stajich J.E."/>
            <person name="Kurbessoian T."/>
        </authorList>
    </citation>
    <scope>NUCLEOTIDE SEQUENCE</scope>
    <source>
        <strain evidence="6">GSE-TBD4-15B</strain>
    </source>
</reference>
<keyword evidence="2" id="KW-0645">Protease</keyword>